<sequence>MDVDGDDADLHLPLAIRDVDQLDRAFAGDNVVEHFEAEKAEMETEQDDKVIDETLPGWGNWVGDGVSARDKARHKGKVLRKVEGIKKANRKDAKLEKVIINEKRIKNNDKYLASQLPHEFESRAQYERSLRLPMGPEWQTKESFQDATKPRVLVKQGIIAPMLRPTR</sequence>
<evidence type="ECO:0000256" key="2">
    <source>
        <dbReference type="ARBA" id="ARBA00022553"/>
    </source>
</evidence>
<accession>A0A0G4LFV6</accession>
<dbReference type="GO" id="GO:0032040">
    <property type="term" value="C:small-subunit processome"/>
    <property type="evidence" value="ECO:0007669"/>
    <property type="project" value="InterPro"/>
</dbReference>
<dbReference type="PANTHER" id="PTHR14150:SF12">
    <property type="entry name" value="U3 SMALL NUCLEOLAR RNA-ASSOCIATED PROTEIN 14 HOMOLOG A"/>
    <property type="match status" value="1"/>
</dbReference>
<evidence type="ECO:0000256" key="3">
    <source>
        <dbReference type="ARBA" id="ARBA00023242"/>
    </source>
</evidence>
<dbReference type="Pfam" id="PF04615">
    <property type="entry name" value="Utp14"/>
    <property type="match status" value="1"/>
</dbReference>
<dbReference type="Proteomes" id="UP000045706">
    <property type="component" value="Unassembled WGS sequence"/>
</dbReference>
<protein>
    <recommendedName>
        <fullName evidence="6">U3 small nucleolar RNA-associated protein 14</fullName>
    </recommendedName>
</protein>
<dbReference type="PANTHER" id="PTHR14150">
    <property type="entry name" value="U3 SMALL NUCLEOLAR RNA-ASSOCIATED PROTEIN 14"/>
    <property type="match status" value="1"/>
</dbReference>
<reference evidence="5" key="1">
    <citation type="submission" date="2015-05" db="EMBL/GenBank/DDBJ databases">
        <authorList>
            <person name="Fogelqvist Johan"/>
        </authorList>
    </citation>
    <scope>NUCLEOTIDE SEQUENCE [LARGE SCALE GENOMIC DNA]</scope>
</reference>
<dbReference type="GO" id="GO:0006364">
    <property type="term" value="P:rRNA processing"/>
    <property type="evidence" value="ECO:0007669"/>
    <property type="project" value="InterPro"/>
</dbReference>
<evidence type="ECO:0000313" key="4">
    <source>
        <dbReference type="EMBL" id="CRK20896.1"/>
    </source>
</evidence>
<evidence type="ECO:0000313" key="5">
    <source>
        <dbReference type="Proteomes" id="UP000045706"/>
    </source>
</evidence>
<dbReference type="AlphaFoldDB" id="A0A0G4LFV6"/>
<evidence type="ECO:0008006" key="6">
    <source>
        <dbReference type="Google" id="ProtNLM"/>
    </source>
</evidence>
<evidence type="ECO:0000256" key="1">
    <source>
        <dbReference type="ARBA" id="ARBA00004604"/>
    </source>
</evidence>
<dbReference type="EMBL" id="CVQI01011270">
    <property type="protein sequence ID" value="CRK20896.1"/>
    <property type="molecule type" value="Genomic_DNA"/>
</dbReference>
<name>A0A0G4LFV6_VERLO</name>
<gene>
    <name evidence="4" type="ORF">BN1723_017886</name>
</gene>
<comment type="subcellular location">
    <subcellularLocation>
        <location evidence="1">Nucleus</location>
        <location evidence="1">Nucleolus</location>
    </subcellularLocation>
</comment>
<proteinExistence type="predicted"/>
<keyword evidence="3" id="KW-0539">Nucleus</keyword>
<organism evidence="4 5">
    <name type="scientific">Verticillium longisporum</name>
    <name type="common">Verticillium dahliae var. longisporum</name>
    <dbReference type="NCBI Taxonomy" id="100787"/>
    <lineage>
        <taxon>Eukaryota</taxon>
        <taxon>Fungi</taxon>
        <taxon>Dikarya</taxon>
        <taxon>Ascomycota</taxon>
        <taxon>Pezizomycotina</taxon>
        <taxon>Sordariomycetes</taxon>
        <taxon>Hypocreomycetidae</taxon>
        <taxon>Glomerellales</taxon>
        <taxon>Plectosphaerellaceae</taxon>
        <taxon>Verticillium</taxon>
    </lineage>
</organism>
<keyword evidence="2" id="KW-0597">Phosphoprotein</keyword>
<dbReference type="InterPro" id="IPR006709">
    <property type="entry name" value="SSU_processome_Utp14"/>
</dbReference>